<accession>A0A1S2VG93</accession>
<evidence type="ECO:0000313" key="2">
    <source>
        <dbReference type="EMBL" id="OIN57729.1"/>
    </source>
</evidence>
<feature type="domain" description="Putative restriction endonuclease" evidence="1">
    <location>
        <begin position="18"/>
        <end position="135"/>
    </location>
</feature>
<dbReference type="OrthoDB" id="952185at2"/>
<name>A0A1S2VG93_9BACT</name>
<dbReference type="SUPFAM" id="SSF52980">
    <property type="entry name" value="Restriction endonuclease-like"/>
    <property type="match status" value="1"/>
</dbReference>
<dbReference type="Gene3D" id="3.90.1570.10">
    <property type="entry name" value="tt1808, chain A"/>
    <property type="match status" value="1"/>
</dbReference>
<dbReference type="Pfam" id="PF05685">
    <property type="entry name" value="Uma2"/>
    <property type="match status" value="1"/>
</dbReference>
<gene>
    <name evidence="2" type="ORF">BLX24_18470</name>
</gene>
<comment type="caution">
    <text evidence="2">The sequence shown here is derived from an EMBL/GenBank/DDBJ whole genome shotgun (WGS) entry which is preliminary data.</text>
</comment>
<dbReference type="PANTHER" id="PTHR34107">
    <property type="entry name" value="SLL0198 PROTEIN-RELATED"/>
    <property type="match status" value="1"/>
</dbReference>
<dbReference type="InterPro" id="IPR011335">
    <property type="entry name" value="Restrct_endonuc-II-like"/>
</dbReference>
<dbReference type="InterPro" id="IPR012296">
    <property type="entry name" value="Nuclease_put_TT1808"/>
</dbReference>
<keyword evidence="3" id="KW-1185">Reference proteome</keyword>
<dbReference type="EMBL" id="MORL01000010">
    <property type="protein sequence ID" value="OIN57729.1"/>
    <property type="molecule type" value="Genomic_DNA"/>
</dbReference>
<dbReference type="InterPro" id="IPR008538">
    <property type="entry name" value="Uma2"/>
</dbReference>
<reference evidence="2 3" key="1">
    <citation type="submission" date="2016-10" db="EMBL/GenBank/DDBJ databases">
        <title>Arsenicibacter rosenii gen. nov., sp. nov., an efficient arsenic-methylating bacterium isolated from an arsenic-contaminated paddy soil.</title>
        <authorList>
            <person name="Huang K."/>
        </authorList>
    </citation>
    <scope>NUCLEOTIDE SEQUENCE [LARGE SCALE GENOMIC DNA]</scope>
    <source>
        <strain evidence="2 3">SM-1</strain>
    </source>
</reference>
<organism evidence="2 3">
    <name type="scientific">Arsenicibacter rosenii</name>
    <dbReference type="NCBI Taxonomy" id="1750698"/>
    <lineage>
        <taxon>Bacteria</taxon>
        <taxon>Pseudomonadati</taxon>
        <taxon>Bacteroidota</taxon>
        <taxon>Cytophagia</taxon>
        <taxon>Cytophagales</taxon>
        <taxon>Spirosomataceae</taxon>
        <taxon>Arsenicibacter</taxon>
    </lineage>
</organism>
<evidence type="ECO:0000313" key="3">
    <source>
        <dbReference type="Proteomes" id="UP000181790"/>
    </source>
</evidence>
<dbReference type="CDD" id="cd06260">
    <property type="entry name" value="DUF820-like"/>
    <property type="match status" value="1"/>
</dbReference>
<dbReference type="Proteomes" id="UP000181790">
    <property type="component" value="Unassembled WGS sequence"/>
</dbReference>
<dbReference type="AlphaFoldDB" id="A0A1S2VG93"/>
<proteinExistence type="predicted"/>
<protein>
    <recommendedName>
        <fullName evidence="1">Putative restriction endonuclease domain-containing protein</fullName>
    </recommendedName>
</protein>
<evidence type="ECO:0000259" key="1">
    <source>
        <dbReference type="Pfam" id="PF05685"/>
    </source>
</evidence>
<dbReference type="RefSeq" id="WP_071504670.1">
    <property type="nucleotide sequence ID" value="NZ_MORL01000010.1"/>
</dbReference>
<sequence>MEVIRELSEYELERDKHMPSKNHGKLQYRISKAIGDLYEDRFDILTEVSLDIPSRPLVPDIALFAVKESDWLEDEIKVKEPPLGIAEILSPTQGNQELVDKMETYFSFGIKSCWIVIPTFQMIHVFSDKHTYKTYMQNELYDEILDIRLDLKRIFR</sequence>
<dbReference type="PANTHER" id="PTHR34107:SF4">
    <property type="entry name" value="SLL1222 PROTEIN"/>
    <property type="match status" value="1"/>
</dbReference>